<evidence type="ECO:0000313" key="1">
    <source>
        <dbReference type="EMBL" id="RRT70185.1"/>
    </source>
</evidence>
<dbReference type="EMBL" id="AMZH03004105">
    <property type="protein sequence ID" value="RRT70185.1"/>
    <property type="molecule type" value="Genomic_DNA"/>
</dbReference>
<dbReference type="Proteomes" id="UP000287651">
    <property type="component" value="Unassembled WGS sequence"/>
</dbReference>
<proteinExistence type="predicted"/>
<name>A0A427A1S7_ENSVE</name>
<evidence type="ECO:0000313" key="2">
    <source>
        <dbReference type="Proteomes" id="UP000287651"/>
    </source>
</evidence>
<dbReference type="AlphaFoldDB" id="A0A427A1S7"/>
<reference evidence="1 2" key="1">
    <citation type="journal article" date="2014" name="Agronomy (Basel)">
        <title>A Draft Genome Sequence for Ensete ventricosum, the Drought-Tolerant Tree Against Hunger.</title>
        <authorList>
            <person name="Harrison J."/>
            <person name="Moore K.A."/>
            <person name="Paszkiewicz K."/>
            <person name="Jones T."/>
            <person name="Grant M."/>
            <person name="Ambacheew D."/>
            <person name="Muzemil S."/>
            <person name="Studholme D.J."/>
        </authorList>
    </citation>
    <scope>NUCLEOTIDE SEQUENCE [LARGE SCALE GENOMIC DNA]</scope>
</reference>
<organism evidence="1 2">
    <name type="scientific">Ensete ventricosum</name>
    <name type="common">Abyssinian banana</name>
    <name type="synonym">Musa ensete</name>
    <dbReference type="NCBI Taxonomy" id="4639"/>
    <lineage>
        <taxon>Eukaryota</taxon>
        <taxon>Viridiplantae</taxon>
        <taxon>Streptophyta</taxon>
        <taxon>Embryophyta</taxon>
        <taxon>Tracheophyta</taxon>
        <taxon>Spermatophyta</taxon>
        <taxon>Magnoliopsida</taxon>
        <taxon>Liliopsida</taxon>
        <taxon>Zingiberales</taxon>
        <taxon>Musaceae</taxon>
        <taxon>Ensete</taxon>
    </lineage>
</organism>
<sequence length="124" mass="14100">MADARAVSLRGGRQPFHLMSASMAPFKDLAGRCMAFLGSCFSHDKELHEEDGDDGLCYYWSHGLGFRSATDRRWNELQLYLHLPLPFYTEARLKKGNGLPAEAMIDWRVTTGFPEFVNDISVVW</sequence>
<accession>A0A427A1S7</accession>
<comment type="caution">
    <text evidence="1">The sequence shown here is derived from an EMBL/GenBank/DDBJ whole genome shotgun (WGS) entry which is preliminary data.</text>
</comment>
<protein>
    <submittedName>
        <fullName evidence="1">Uncharacterized protein</fullName>
    </submittedName>
</protein>
<gene>
    <name evidence="1" type="ORF">B296_00007160</name>
</gene>